<evidence type="ECO:0000313" key="3">
    <source>
        <dbReference type="Proteomes" id="UP000318695"/>
    </source>
</evidence>
<sequence>MHTNYVISLSSASQRREHIIKEFGKHHIPFEFYDAITPSECLNQLIQTYLPNLAHAKLSEGEKACFMSHYMLWKKCIDENLPYIYIFEDDVLLGEDAYSFLAEDEWLKERFTSDDSFILRFETFLKPAKCENVKISSFKSRLILKLVEEQYGLAAYVISKNAVISLFRQMSMLTSDDIDAIDILAFRDFLNLDNVYSYQMIPAISIQELQWKKSKSVLYSQLEDERYKILKGNKVKNSKKTLIEHLFRLITKPKRLLYLSLIHISEPTRH</sequence>
<dbReference type="InterPro" id="IPR002654">
    <property type="entry name" value="Glyco_trans_25"/>
</dbReference>
<comment type="caution">
    <text evidence="2">The sequence shown here is derived from an EMBL/GenBank/DDBJ whole genome shotgun (WGS) entry which is preliminary data.</text>
</comment>
<reference evidence="2 3" key="1">
    <citation type="submission" date="2019-01" db="EMBL/GenBank/DDBJ databases">
        <title>Comparative genomic analysis identifies haemin-independent Haemophilus haemolyticus: a formal re-classification of Haemophilus intermedius.</title>
        <authorList>
            <person name="Harris T.M."/>
            <person name="Price E.P."/>
            <person name="Sarovich D.S."/>
            <person name="Norskov-Lauritsen N."/>
            <person name="Beissbarth J."/>
            <person name="Chang A.B."/>
            <person name="Smith-Vaughan H.C."/>
        </authorList>
    </citation>
    <scope>NUCLEOTIDE SEQUENCE [LARGE SCALE GENOMIC DNA]</scope>
    <source>
        <strain evidence="2 3">CCUG 30218</strain>
    </source>
</reference>
<dbReference type="Proteomes" id="UP000318695">
    <property type="component" value="Unassembled WGS sequence"/>
</dbReference>
<dbReference type="CDD" id="cd06532">
    <property type="entry name" value="Glyco_transf_25"/>
    <property type="match status" value="1"/>
</dbReference>
<dbReference type="Pfam" id="PF01755">
    <property type="entry name" value="Glyco_transf_25"/>
    <property type="match status" value="1"/>
</dbReference>
<evidence type="ECO:0000259" key="1">
    <source>
        <dbReference type="Pfam" id="PF01755"/>
    </source>
</evidence>
<name>A0A502JMH6_HAEHA</name>
<dbReference type="AlphaFoldDB" id="A0A502JMH6"/>
<accession>A0A502JMH6</accession>
<proteinExistence type="predicted"/>
<feature type="domain" description="Glycosyl transferase family 25" evidence="1">
    <location>
        <begin position="1"/>
        <end position="173"/>
    </location>
</feature>
<organism evidence="2 3">
    <name type="scientific">Haemophilus haemolyticus</name>
    <dbReference type="NCBI Taxonomy" id="726"/>
    <lineage>
        <taxon>Bacteria</taxon>
        <taxon>Pseudomonadati</taxon>
        <taxon>Pseudomonadota</taxon>
        <taxon>Gammaproteobacteria</taxon>
        <taxon>Pasteurellales</taxon>
        <taxon>Pasteurellaceae</taxon>
        <taxon>Haemophilus</taxon>
    </lineage>
</organism>
<gene>
    <name evidence="2" type="ORF">EUX54_05240</name>
</gene>
<dbReference type="EMBL" id="SDPI01000019">
    <property type="protein sequence ID" value="TPH00260.1"/>
    <property type="molecule type" value="Genomic_DNA"/>
</dbReference>
<evidence type="ECO:0000313" key="2">
    <source>
        <dbReference type="EMBL" id="TPH00260.1"/>
    </source>
</evidence>
<protein>
    <submittedName>
        <fullName evidence="2">Lipooligosaccharide biosynthesis protein lic2B</fullName>
    </submittedName>
</protein>
<dbReference type="RefSeq" id="WP_140578266.1">
    <property type="nucleotide sequence ID" value="NZ_SDPI01000019.1"/>
</dbReference>